<dbReference type="InterPro" id="IPR000477">
    <property type="entry name" value="RT_dom"/>
</dbReference>
<dbReference type="Pfam" id="PF00078">
    <property type="entry name" value="RVT_1"/>
    <property type="match status" value="1"/>
</dbReference>
<keyword evidence="3" id="KW-1185">Reference proteome</keyword>
<accession>A0A4Y2BPY5</accession>
<feature type="domain" description="Reverse transcriptase" evidence="1">
    <location>
        <begin position="90"/>
        <end position="186"/>
    </location>
</feature>
<dbReference type="PANTHER" id="PTHR19446">
    <property type="entry name" value="REVERSE TRANSCRIPTASES"/>
    <property type="match status" value="1"/>
</dbReference>
<dbReference type="SUPFAM" id="SSF56672">
    <property type="entry name" value="DNA/RNA polymerases"/>
    <property type="match status" value="1"/>
</dbReference>
<evidence type="ECO:0000313" key="3">
    <source>
        <dbReference type="Proteomes" id="UP000499080"/>
    </source>
</evidence>
<gene>
    <name evidence="2" type="ORF">AVEN_25664_1</name>
</gene>
<name>A0A4Y2BPY5_ARAVE</name>
<sequence length="191" mass="21375">MGRRKFCSAASHPYGKQYKAAFRKSVFPSQIPNLINGDTKGSLQEAAQNILDQIFPSLAIPTNYNLTTSTQPPDPPFFPQEISAKRGKDQRLASSYRPISLLPTIGKVLEILMTQRLTYDLESTNSMNDRQHGFREGKSVDTAVNEQLRKIRTARRDGKHVLVLSIDIKGAFDNLQHRAILKSLPALAQII</sequence>
<dbReference type="AlphaFoldDB" id="A0A4Y2BPY5"/>
<evidence type="ECO:0000259" key="1">
    <source>
        <dbReference type="Pfam" id="PF00078"/>
    </source>
</evidence>
<comment type="caution">
    <text evidence="2">The sequence shown here is derived from an EMBL/GenBank/DDBJ whole genome shotgun (WGS) entry which is preliminary data.</text>
</comment>
<dbReference type="OrthoDB" id="411871at2759"/>
<reference evidence="2 3" key="1">
    <citation type="journal article" date="2019" name="Sci. Rep.">
        <title>Orb-weaving spider Araneus ventricosus genome elucidates the spidroin gene catalogue.</title>
        <authorList>
            <person name="Kono N."/>
            <person name="Nakamura H."/>
            <person name="Ohtoshi R."/>
            <person name="Moran D.A.P."/>
            <person name="Shinohara A."/>
            <person name="Yoshida Y."/>
            <person name="Fujiwara M."/>
            <person name="Mori M."/>
            <person name="Tomita M."/>
            <person name="Arakawa K."/>
        </authorList>
    </citation>
    <scope>NUCLEOTIDE SEQUENCE [LARGE SCALE GENOMIC DNA]</scope>
</reference>
<evidence type="ECO:0000313" key="2">
    <source>
        <dbReference type="EMBL" id="GBL93679.1"/>
    </source>
</evidence>
<proteinExistence type="predicted"/>
<dbReference type="GO" id="GO:0071897">
    <property type="term" value="P:DNA biosynthetic process"/>
    <property type="evidence" value="ECO:0007669"/>
    <property type="project" value="UniProtKB-ARBA"/>
</dbReference>
<dbReference type="Proteomes" id="UP000499080">
    <property type="component" value="Unassembled WGS sequence"/>
</dbReference>
<protein>
    <recommendedName>
        <fullName evidence="1">Reverse transcriptase domain-containing protein</fullName>
    </recommendedName>
</protein>
<dbReference type="InterPro" id="IPR043502">
    <property type="entry name" value="DNA/RNA_pol_sf"/>
</dbReference>
<organism evidence="2 3">
    <name type="scientific">Araneus ventricosus</name>
    <name type="common">Orbweaver spider</name>
    <name type="synonym">Epeira ventricosa</name>
    <dbReference type="NCBI Taxonomy" id="182803"/>
    <lineage>
        <taxon>Eukaryota</taxon>
        <taxon>Metazoa</taxon>
        <taxon>Ecdysozoa</taxon>
        <taxon>Arthropoda</taxon>
        <taxon>Chelicerata</taxon>
        <taxon>Arachnida</taxon>
        <taxon>Araneae</taxon>
        <taxon>Araneomorphae</taxon>
        <taxon>Entelegynae</taxon>
        <taxon>Araneoidea</taxon>
        <taxon>Araneidae</taxon>
        <taxon>Araneus</taxon>
    </lineage>
</organism>
<dbReference type="EMBL" id="BGPR01000095">
    <property type="protein sequence ID" value="GBL93679.1"/>
    <property type="molecule type" value="Genomic_DNA"/>
</dbReference>